<keyword evidence="4 6" id="KW-1133">Transmembrane helix</keyword>
<feature type="transmembrane region" description="Helical" evidence="6">
    <location>
        <begin position="51"/>
        <end position="76"/>
    </location>
</feature>
<dbReference type="PANTHER" id="PTHR39087:SF2">
    <property type="entry name" value="UPF0104 MEMBRANE PROTEIN MJ1595"/>
    <property type="match status" value="1"/>
</dbReference>
<gene>
    <name evidence="7" type="ORF">UFOPK2310_00571</name>
</gene>
<evidence type="ECO:0000256" key="3">
    <source>
        <dbReference type="ARBA" id="ARBA00022692"/>
    </source>
</evidence>
<dbReference type="InterPro" id="IPR022791">
    <property type="entry name" value="L-PG_synthase/AglD"/>
</dbReference>
<organism evidence="7">
    <name type="scientific">freshwater metagenome</name>
    <dbReference type="NCBI Taxonomy" id="449393"/>
    <lineage>
        <taxon>unclassified sequences</taxon>
        <taxon>metagenomes</taxon>
        <taxon>ecological metagenomes</taxon>
    </lineage>
</organism>
<feature type="transmembrane region" description="Helical" evidence="6">
    <location>
        <begin position="238"/>
        <end position="260"/>
    </location>
</feature>
<evidence type="ECO:0000256" key="5">
    <source>
        <dbReference type="ARBA" id="ARBA00023136"/>
    </source>
</evidence>
<dbReference type="NCBIfam" id="TIGR00374">
    <property type="entry name" value="flippase-like domain"/>
    <property type="match status" value="1"/>
</dbReference>
<feature type="transmembrane region" description="Helical" evidence="6">
    <location>
        <begin position="272"/>
        <end position="289"/>
    </location>
</feature>
<keyword evidence="5 6" id="KW-0472">Membrane</keyword>
<evidence type="ECO:0000256" key="1">
    <source>
        <dbReference type="ARBA" id="ARBA00004651"/>
    </source>
</evidence>
<dbReference type="EMBL" id="CAEZWW010000052">
    <property type="protein sequence ID" value="CAB4670204.1"/>
    <property type="molecule type" value="Genomic_DNA"/>
</dbReference>
<feature type="transmembrane region" description="Helical" evidence="6">
    <location>
        <begin position="96"/>
        <end position="119"/>
    </location>
</feature>
<feature type="transmembrane region" description="Helical" evidence="6">
    <location>
        <begin position="326"/>
        <end position="344"/>
    </location>
</feature>
<protein>
    <submittedName>
        <fullName evidence="7">Unannotated protein</fullName>
    </submittedName>
</protein>
<evidence type="ECO:0000256" key="4">
    <source>
        <dbReference type="ARBA" id="ARBA00022989"/>
    </source>
</evidence>
<name>A0A6J6MBH8_9ZZZZ</name>
<dbReference type="GO" id="GO:0005886">
    <property type="term" value="C:plasma membrane"/>
    <property type="evidence" value="ECO:0007669"/>
    <property type="project" value="UniProtKB-SubCell"/>
</dbReference>
<proteinExistence type="predicted"/>
<feature type="transmembrane region" description="Helical" evidence="6">
    <location>
        <begin position="164"/>
        <end position="186"/>
    </location>
</feature>
<reference evidence="7" key="1">
    <citation type="submission" date="2020-05" db="EMBL/GenBank/DDBJ databases">
        <authorList>
            <person name="Chiriac C."/>
            <person name="Salcher M."/>
            <person name="Ghai R."/>
            <person name="Kavagutti S V."/>
        </authorList>
    </citation>
    <scope>NUCLEOTIDE SEQUENCE</scope>
</reference>
<evidence type="ECO:0000313" key="7">
    <source>
        <dbReference type="EMBL" id="CAB4670204.1"/>
    </source>
</evidence>
<evidence type="ECO:0000256" key="2">
    <source>
        <dbReference type="ARBA" id="ARBA00022475"/>
    </source>
</evidence>
<keyword evidence="3 6" id="KW-0812">Transmembrane</keyword>
<keyword evidence="2" id="KW-1003">Cell membrane</keyword>
<sequence length="363" mass="38033">MPEDAAAAKTPTAQLDKKKSVILGIIGLAFIILIFWKVIPQIGSYADAWEALQSMGALSMALIIISVVGYLIFYGFPFMAAAPGLKFWRSEQVNQAAFAISNGVPGGGAVGLAVQYGMLTSFAITATASTAAITAVGLWSSFVTLGFPILGVGALVLAGQNGGGYVLTALIGLAVLVAVIVIFVMVMRSEPLAIRVGRLGNKIIKPFSGRIKSLQGLDLVAPVTKFRSSMYELLKKRWLAITVAQVAVSMAQFLILYFALRGVEGWDTAGTSILVAFAAFAISQLGMMIPITPGGLGTVDAAMIALLTKFGVATGAATAADLVWRAASFVPQIVIGIIALLLWYRKAGERFATTKVDPASKPA</sequence>
<evidence type="ECO:0000256" key="6">
    <source>
        <dbReference type="SAM" id="Phobius"/>
    </source>
</evidence>
<accession>A0A6J6MBH8</accession>
<comment type="subcellular location">
    <subcellularLocation>
        <location evidence="1">Cell membrane</location>
        <topology evidence="1">Multi-pass membrane protein</topology>
    </subcellularLocation>
</comment>
<dbReference type="PANTHER" id="PTHR39087">
    <property type="entry name" value="UPF0104 MEMBRANE PROTEIN MJ1595"/>
    <property type="match status" value="1"/>
</dbReference>
<feature type="transmembrane region" description="Helical" evidence="6">
    <location>
        <begin position="131"/>
        <end position="158"/>
    </location>
</feature>
<dbReference type="AlphaFoldDB" id="A0A6J6MBH8"/>
<feature type="transmembrane region" description="Helical" evidence="6">
    <location>
        <begin position="20"/>
        <end position="39"/>
    </location>
</feature>
<dbReference type="Pfam" id="PF03706">
    <property type="entry name" value="LPG_synthase_TM"/>
    <property type="match status" value="1"/>
</dbReference>